<dbReference type="InterPro" id="IPR000600">
    <property type="entry name" value="ROK"/>
</dbReference>
<sequence>MQVIAGIDLGGTNIKGGLFTTAGELLGKKEIPTQAAAGPRAVVVRIADLVRELVTEFGQGHTLAGVGVGAPGLHDFAQGECIFSPNLPGWRNVPVTTWLTELLGVPVKLDNDANLATLGEFWQGAGQGANNLLMLTLGTGVGGGLILNGQLFRGPDGTAGELGHMVIWLDGPACNCGNRGCLETLASATALLRLGREAGLPVKEAREVMQLATAADPRAIEVVDRYISYLAVGVASLVNIFNPDLVLIGGGVVKAGEQLLAPLREKVARLALAVPAQRVKIKAATLGNDAGIYGAAALFGDKR</sequence>
<keyword evidence="3" id="KW-1185">Reference proteome</keyword>
<dbReference type="PANTHER" id="PTHR18964:SF149">
    <property type="entry name" value="BIFUNCTIONAL UDP-N-ACETYLGLUCOSAMINE 2-EPIMERASE_N-ACETYLMANNOSAMINE KINASE"/>
    <property type="match status" value="1"/>
</dbReference>
<dbReference type="InterPro" id="IPR043129">
    <property type="entry name" value="ATPase_NBD"/>
</dbReference>
<dbReference type="CDD" id="cd24068">
    <property type="entry name" value="ASKHA_NBD_ROK_FnNanK-like"/>
    <property type="match status" value="1"/>
</dbReference>
<comment type="similarity">
    <text evidence="1">Belongs to the ROK (NagC/XylR) family.</text>
</comment>
<dbReference type="Pfam" id="PF00480">
    <property type="entry name" value="ROK"/>
    <property type="match status" value="1"/>
</dbReference>
<dbReference type="Proteomes" id="UP000189933">
    <property type="component" value="Unassembled WGS sequence"/>
</dbReference>
<reference evidence="3" key="1">
    <citation type="submission" date="2017-02" db="EMBL/GenBank/DDBJ databases">
        <authorList>
            <person name="Varghese N."/>
            <person name="Submissions S."/>
        </authorList>
    </citation>
    <scope>NUCLEOTIDE SEQUENCE [LARGE SCALE GENOMIC DNA]</scope>
    <source>
        <strain evidence="3">DSM 16521</strain>
    </source>
</reference>
<proteinExistence type="inferred from homology"/>
<keyword evidence="2" id="KW-0808">Transferase</keyword>
<dbReference type="GO" id="GO:0016301">
    <property type="term" value="F:kinase activity"/>
    <property type="evidence" value="ECO:0007669"/>
    <property type="project" value="UniProtKB-KW"/>
</dbReference>
<keyword evidence="2" id="KW-0418">Kinase</keyword>
<gene>
    <name evidence="2" type="ORF">SAMN02745885_01970</name>
</gene>
<dbReference type="OrthoDB" id="9795247at2"/>
<dbReference type="AlphaFoldDB" id="A0A1T4R8F5"/>
<evidence type="ECO:0000313" key="2">
    <source>
        <dbReference type="EMBL" id="SKA12096.1"/>
    </source>
</evidence>
<dbReference type="PROSITE" id="PS01125">
    <property type="entry name" value="ROK"/>
    <property type="match status" value="1"/>
</dbReference>
<dbReference type="PANTHER" id="PTHR18964">
    <property type="entry name" value="ROK (REPRESSOR, ORF, KINASE) FAMILY"/>
    <property type="match status" value="1"/>
</dbReference>
<evidence type="ECO:0000256" key="1">
    <source>
        <dbReference type="ARBA" id="ARBA00006479"/>
    </source>
</evidence>
<organism evidence="2 3">
    <name type="scientific">Carboxydocella sporoproducens DSM 16521</name>
    <dbReference type="NCBI Taxonomy" id="1121270"/>
    <lineage>
        <taxon>Bacteria</taxon>
        <taxon>Bacillati</taxon>
        <taxon>Bacillota</taxon>
        <taxon>Clostridia</taxon>
        <taxon>Eubacteriales</taxon>
        <taxon>Clostridiales Family XVI. Incertae Sedis</taxon>
        <taxon>Carboxydocella</taxon>
    </lineage>
</organism>
<name>A0A1T4R8F5_9FIRM</name>
<protein>
    <submittedName>
        <fullName evidence="2">Glucokinase</fullName>
    </submittedName>
</protein>
<dbReference type="SUPFAM" id="SSF53067">
    <property type="entry name" value="Actin-like ATPase domain"/>
    <property type="match status" value="1"/>
</dbReference>
<accession>A0A1T4R8F5</accession>
<dbReference type="RefSeq" id="WP_078666002.1">
    <property type="nucleotide sequence ID" value="NZ_FUXM01000026.1"/>
</dbReference>
<dbReference type="EMBL" id="FUXM01000026">
    <property type="protein sequence ID" value="SKA12096.1"/>
    <property type="molecule type" value="Genomic_DNA"/>
</dbReference>
<evidence type="ECO:0000313" key="3">
    <source>
        <dbReference type="Proteomes" id="UP000189933"/>
    </source>
</evidence>
<dbReference type="InterPro" id="IPR049874">
    <property type="entry name" value="ROK_cs"/>
</dbReference>
<dbReference type="Gene3D" id="3.30.420.40">
    <property type="match status" value="2"/>
</dbReference>